<keyword evidence="8 9" id="KW-0464">Manganese</keyword>
<evidence type="ECO:0000313" key="10">
    <source>
        <dbReference type="EMBL" id="HGU65148.1"/>
    </source>
</evidence>
<keyword evidence="7 9" id="KW-0238">DNA-binding</keyword>
<evidence type="ECO:0000256" key="1">
    <source>
        <dbReference type="ARBA" id="ARBA00022722"/>
    </source>
</evidence>
<comment type="caution">
    <text evidence="10">The sequence shown here is derived from an EMBL/GenBank/DDBJ whole genome shotgun (WGS) entry which is preliminary data.</text>
</comment>
<keyword evidence="1 9" id="KW-0540">Nuclease</keyword>
<dbReference type="PANTHER" id="PTHR34353:SF2">
    <property type="entry name" value="CRISPR-ASSOCIATED ENDONUCLEASE CAS1 1"/>
    <property type="match status" value="1"/>
</dbReference>
<dbReference type="InterPro" id="IPR002729">
    <property type="entry name" value="CRISPR-assoc_Cas1"/>
</dbReference>
<name>A0A7J3PLI6_STAMA</name>
<reference evidence="10" key="1">
    <citation type="journal article" date="2020" name="mSystems">
        <title>Genome- and Community-Level Interaction Insights into Carbon Utilization and Element Cycling Functions of Hydrothermarchaeota in Hydrothermal Sediment.</title>
        <authorList>
            <person name="Zhou Z."/>
            <person name="Liu Y."/>
            <person name="Xu W."/>
            <person name="Pan J."/>
            <person name="Luo Z.H."/>
            <person name="Li M."/>
        </authorList>
    </citation>
    <scope>NUCLEOTIDE SEQUENCE [LARGE SCALE GENOMIC DNA]</scope>
    <source>
        <strain evidence="10">SpSt-622</strain>
    </source>
</reference>
<dbReference type="PANTHER" id="PTHR34353">
    <property type="entry name" value="CRISPR-ASSOCIATED ENDONUCLEASE CAS1 1"/>
    <property type="match status" value="1"/>
</dbReference>
<dbReference type="Gene3D" id="1.20.120.920">
    <property type="entry name" value="CRISPR-associated endonuclease Cas1, C-terminal domain"/>
    <property type="match status" value="1"/>
</dbReference>
<dbReference type="InterPro" id="IPR042206">
    <property type="entry name" value="CRISPR-assoc_Cas1_C"/>
</dbReference>
<feature type="binding site" evidence="9">
    <location>
        <position position="150"/>
    </location>
    <ligand>
        <name>Mn(2+)</name>
        <dbReference type="ChEBI" id="CHEBI:29035"/>
    </ligand>
</feature>
<evidence type="ECO:0000256" key="5">
    <source>
        <dbReference type="ARBA" id="ARBA00022842"/>
    </source>
</evidence>
<evidence type="ECO:0000256" key="3">
    <source>
        <dbReference type="ARBA" id="ARBA00022759"/>
    </source>
</evidence>
<evidence type="ECO:0000256" key="6">
    <source>
        <dbReference type="ARBA" id="ARBA00023118"/>
    </source>
</evidence>
<dbReference type="InterPro" id="IPR042211">
    <property type="entry name" value="CRISPR-assoc_Cas1_N"/>
</dbReference>
<dbReference type="EMBL" id="DTAN01000112">
    <property type="protein sequence ID" value="HGU65148.1"/>
    <property type="molecule type" value="Genomic_DNA"/>
</dbReference>
<sequence>MSTWRWNLKIFFVKNADLVTRKSRCSLVIHRKDGSYREVNIRDIEVVIILGASTRIDCGAIALLSRFNIPLSIVSKIGVSILTVPVVTLYNETRRVQYTLSSDEKTEIMLKILKAKFRGFSNILKYHNVLVSEEVEYGNVLTGKDLLHWEAANSRKYWQLMLSLIPRNIMNELKDKYGFQGRNPRSKDPFNQSISALYAILYSLSTRALLASGLDPTYGLHHKTRYSTPLTYDYSEMFKPIAVHAVLKILRKTEKLPELDSKRYLTKESLKTILKEFFNIMRARIRGTRITPHRALYINALRLATRIRTSNKQINYTYTYNPKKLQLP</sequence>
<feature type="binding site" evidence="9">
    <location>
        <position position="236"/>
    </location>
    <ligand>
        <name>Mn(2+)</name>
        <dbReference type="ChEBI" id="CHEBI:29035"/>
    </ligand>
</feature>
<keyword evidence="2 9" id="KW-0479">Metal-binding</keyword>
<keyword evidence="6 9" id="KW-0051">Antiviral defense</keyword>
<dbReference type="GO" id="GO:0016787">
    <property type="term" value="F:hydrolase activity"/>
    <property type="evidence" value="ECO:0007669"/>
    <property type="project" value="UniProtKB-KW"/>
</dbReference>
<feature type="binding site" evidence="9">
    <location>
        <position position="222"/>
    </location>
    <ligand>
        <name>Mn(2+)</name>
        <dbReference type="ChEBI" id="CHEBI:29035"/>
    </ligand>
</feature>
<dbReference type="GO" id="GO:0043571">
    <property type="term" value="P:maintenance of CRISPR repeat elements"/>
    <property type="evidence" value="ECO:0007669"/>
    <property type="project" value="UniProtKB-UniRule"/>
</dbReference>
<dbReference type="GO" id="GO:0051607">
    <property type="term" value="P:defense response to virus"/>
    <property type="evidence" value="ECO:0007669"/>
    <property type="project" value="UniProtKB-UniRule"/>
</dbReference>
<keyword evidence="3 9" id="KW-0255">Endonuclease</keyword>
<dbReference type="GO" id="GO:0004519">
    <property type="term" value="F:endonuclease activity"/>
    <property type="evidence" value="ECO:0007669"/>
    <property type="project" value="UniProtKB-UniRule"/>
</dbReference>
<dbReference type="Pfam" id="PF01867">
    <property type="entry name" value="Cas_Cas1"/>
    <property type="match status" value="1"/>
</dbReference>
<keyword evidence="5 9" id="KW-0460">Magnesium</keyword>
<comment type="function">
    <text evidence="9">CRISPR (clustered regularly interspaced short palindromic repeat), is an adaptive immune system that provides protection against mobile genetic elements (viruses, transposable elements and conjugative plasmids). CRISPR clusters contain spacers, sequences complementary to antecedent mobile elements, and target invading nucleic acids. CRISPR clusters are transcribed and processed into CRISPR RNA (crRNA). Acts as a dsDNA endonuclease. Involved in the integration of spacer DNA into the CRISPR cassette.</text>
</comment>
<gene>
    <name evidence="9 10" type="primary">cas1</name>
    <name evidence="10" type="ORF">ENT92_02910</name>
</gene>
<proteinExistence type="inferred from homology"/>
<evidence type="ECO:0000256" key="9">
    <source>
        <dbReference type="HAMAP-Rule" id="MF_01470"/>
    </source>
</evidence>
<accession>A0A7J3PLI6</accession>
<dbReference type="AlphaFoldDB" id="A0A7J3PLI6"/>
<dbReference type="HAMAP" id="MF_01470">
    <property type="entry name" value="Cas1"/>
    <property type="match status" value="1"/>
</dbReference>
<organism evidence="10">
    <name type="scientific">Staphylothermus marinus</name>
    <dbReference type="NCBI Taxonomy" id="2280"/>
    <lineage>
        <taxon>Archaea</taxon>
        <taxon>Thermoproteota</taxon>
        <taxon>Thermoprotei</taxon>
        <taxon>Desulfurococcales</taxon>
        <taxon>Desulfurococcaceae</taxon>
        <taxon>Staphylothermus</taxon>
    </lineage>
</organism>
<dbReference type="GO" id="GO:0046872">
    <property type="term" value="F:metal ion binding"/>
    <property type="evidence" value="ECO:0007669"/>
    <property type="project" value="UniProtKB-UniRule"/>
</dbReference>
<comment type="similarity">
    <text evidence="9">Belongs to the CRISPR-associated endonuclease Cas1 family.</text>
</comment>
<protein>
    <recommendedName>
        <fullName evidence="9">CRISPR-associated endonuclease Cas1</fullName>
        <ecNumber evidence="9">3.1.-.-</ecNumber>
    </recommendedName>
</protein>
<dbReference type="GO" id="GO:0003677">
    <property type="term" value="F:DNA binding"/>
    <property type="evidence" value="ECO:0007669"/>
    <property type="project" value="UniProtKB-KW"/>
</dbReference>
<dbReference type="EC" id="3.1.-.-" evidence="9"/>
<comment type="cofactor">
    <cofactor evidence="9">
        <name>Mg(2+)</name>
        <dbReference type="ChEBI" id="CHEBI:18420"/>
    </cofactor>
    <cofactor evidence="9">
        <name>Mn(2+)</name>
        <dbReference type="ChEBI" id="CHEBI:29035"/>
    </cofactor>
</comment>
<dbReference type="Gene3D" id="3.100.10.20">
    <property type="entry name" value="CRISPR-associated endonuclease Cas1, N-terminal domain"/>
    <property type="match status" value="1"/>
</dbReference>
<dbReference type="NCBIfam" id="TIGR00287">
    <property type="entry name" value="cas1"/>
    <property type="match status" value="1"/>
</dbReference>
<dbReference type="CDD" id="cd09634">
    <property type="entry name" value="Cas1_I-II-III"/>
    <property type="match status" value="1"/>
</dbReference>
<evidence type="ECO:0000256" key="4">
    <source>
        <dbReference type="ARBA" id="ARBA00022801"/>
    </source>
</evidence>
<comment type="subunit">
    <text evidence="9">Homodimer, forms a heterotetramer with a Cas2 homodimer.</text>
</comment>
<evidence type="ECO:0000256" key="8">
    <source>
        <dbReference type="ARBA" id="ARBA00023211"/>
    </source>
</evidence>
<evidence type="ECO:0000256" key="7">
    <source>
        <dbReference type="ARBA" id="ARBA00023125"/>
    </source>
</evidence>
<keyword evidence="4 9" id="KW-0378">Hydrolase</keyword>
<dbReference type="InterPro" id="IPR050646">
    <property type="entry name" value="Cas1"/>
</dbReference>
<evidence type="ECO:0000256" key="2">
    <source>
        <dbReference type="ARBA" id="ARBA00022723"/>
    </source>
</evidence>